<dbReference type="PANTHER" id="PTHR46565">
    <property type="entry name" value="COLD SHOCK DOMAIN PROTEIN 2"/>
    <property type="match status" value="1"/>
</dbReference>
<reference evidence="1" key="1">
    <citation type="submission" date="2020-01" db="EMBL/GenBank/DDBJ databases">
        <authorList>
            <person name="Mishra B."/>
        </authorList>
    </citation>
    <scope>NUCLEOTIDE SEQUENCE [LARGE SCALE GENOMIC DNA]</scope>
</reference>
<dbReference type="Gene3D" id="2.40.50.140">
    <property type="entry name" value="Nucleic acid-binding proteins"/>
    <property type="match status" value="1"/>
</dbReference>
<gene>
    <name evidence="1" type="ORF">MERR_LOCUS6818</name>
</gene>
<dbReference type="Proteomes" id="UP000467841">
    <property type="component" value="Unassembled WGS sequence"/>
</dbReference>
<evidence type="ECO:0000313" key="1">
    <source>
        <dbReference type="EMBL" id="CAA7019583.1"/>
    </source>
</evidence>
<organism evidence="1 2">
    <name type="scientific">Microthlaspi erraticum</name>
    <dbReference type="NCBI Taxonomy" id="1685480"/>
    <lineage>
        <taxon>Eukaryota</taxon>
        <taxon>Viridiplantae</taxon>
        <taxon>Streptophyta</taxon>
        <taxon>Embryophyta</taxon>
        <taxon>Tracheophyta</taxon>
        <taxon>Spermatophyta</taxon>
        <taxon>Magnoliopsida</taxon>
        <taxon>eudicotyledons</taxon>
        <taxon>Gunneridae</taxon>
        <taxon>Pentapetalae</taxon>
        <taxon>rosids</taxon>
        <taxon>malvids</taxon>
        <taxon>Brassicales</taxon>
        <taxon>Brassicaceae</taxon>
        <taxon>Coluteocarpeae</taxon>
        <taxon>Microthlaspi</taxon>
    </lineage>
</organism>
<dbReference type="SUPFAM" id="SSF50249">
    <property type="entry name" value="Nucleic acid-binding proteins"/>
    <property type="match status" value="1"/>
</dbReference>
<comment type="caution">
    <text evidence="1">The sequence shown here is derived from an EMBL/GenBank/DDBJ whole genome shotgun (WGS) entry which is preliminary data.</text>
</comment>
<dbReference type="EMBL" id="CACVBM020000455">
    <property type="protein sequence ID" value="CAA7019583.1"/>
    <property type="molecule type" value="Genomic_DNA"/>
</dbReference>
<dbReference type="InterPro" id="IPR012340">
    <property type="entry name" value="NA-bd_OB-fold"/>
</dbReference>
<evidence type="ECO:0000313" key="2">
    <source>
        <dbReference type="Proteomes" id="UP000467841"/>
    </source>
</evidence>
<protein>
    <submittedName>
        <fullName evidence="1">Uncharacterized protein</fullName>
    </submittedName>
</protein>
<dbReference type="AlphaFoldDB" id="A0A6D2HS04"/>
<accession>A0A6D2HS04</accession>
<keyword evidence="2" id="KW-1185">Reference proteome</keyword>
<dbReference type="PANTHER" id="PTHR46565:SF18">
    <property type="entry name" value="COLD SHOCK PROTEIN 1"/>
    <property type="match status" value="1"/>
</dbReference>
<sequence>MALCTSKSDNSAMIPSRFQGFRSLTVGDAVEFDITQGTNGKTKAVEVTALGGTPLNKRKEISFRSITKSYEGSS</sequence>
<proteinExistence type="predicted"/>
<dbReference type="OrthoDB" id="422005at2759"/>
<name>A0A6D2HS04_9BRAS</name>